<comment type="caution">
    <text evidence="9">The sequence shown here is derived from an EMBL/GenBank/DDBJ whole genome shotgun (WGS) entry which is preliminary data.</text>
</comment>
<dbReference type="EMBL" id="JAUHLI010000010">
    <property type="protein sequence ID" value="MEE2002099.1"/>
    <property type="molecule type" value="Genomic_DNA"/>
</dbReference>
<feature type="transmembrane region" description="Helical" evidence="7">
    <location>
        <begin position="211"/>
        <end position="228"/>
    </location>
</feature>
<dbReference type="InterPro" id="IPR035906">
    <property type="entry name" value="MetI-like_sf"/>
</dbReference>
<dbReference type="Gene3D" id="1.10.3720.10">
    <property type="entry name" value="MetI-like"/>
    <property type="match status" value="1"/>
</dbReference>
<keyword evidence="10" id="KW-1185">Reference proteome</keyword>
<organism evidence="9 10">
    <name type="scientific">Alkalimonas cellulosilytica</name>
    <dbReference type="NCBI Taxonomy" id="3058395"/>
    <lineage>
        <taxon>Bacteria</taxon>
        <taxon>Pseudomonadati</taxon>
        <taxon>Pseudomonadota</taxon>
        <taxon>Gammaproteobacteria</taxon>
        <taxon>Alkalimonas</taxon>
    </lineage>
</organism>
<evidence type="ECO:0000259" key="8">
    <source>
        <dbReference type="PROSITE" id="PS50928"/>
    </source>
</evidence>
<proteinExistence type="inferred from homology"/>
<evidence type="ECO:0000256" key="1">
    <source>
        <dbReference type="ARBA" id="ARBA00004651"/>
    </source>
</evidence>
<dbReference type="InterPro" id="IPR000515">
    <property type="entry name" value="MetI-like"/>
</dbReference>
<evidence type="ECO:0000313" key="9">
    <source>
        <dbReference type="EMBL" id="MEE2002099.1"/>
    </source>
</evidence>
<feature type="transmembrane region" description="Helical" evidence="7">
    <location>
        <begin position="71"/>
        <end position="97"/>
    </location>
</feature>
<comment type="subcellular location">
    <subcellularLocation>
        <location evidence="1 7">Cell membrane</location>
        <topology evidence="1 7">Multi-pass membrane protein</topology>
    </subcellularLocation>
</comment>
<feature type="domain" description="ABC transmembrane type-1" evidence="8">
    <location>
        <begin position="75"/>
        <end position="258"/>
    </location>
</feature>
<dbReference type="PROSITE" id="PS50928">
    <property type="entry name" value="ABC_TM1"/>
    <property type="match status" value="1"/>
</dbReference>
<feature type="transmembrane region" description="Helical" evidence="7">
    <location>
        <begin position="20"/>
        <end position="50"/>
    </location>
</feature>
<gene>
    <name evidence="9" type="primary">phnE</name>
    <name evidence="9" type="ORF">QWY20_11600</name>
</gene>
<evidence type="ECO:0000256" key="7">
    <source>
        <dbReference type="RuleBase" id="RU363032"/>
    </source>
</evidence>
<keyword evidence="6 7" id="KW-0472">Membrane</keyword>
<feature type="transmembrane region" description="Helical" evidence="7">
    <location>
        <begin position="127"/>
        <end position="151"/>
    </location>
</feature>
<evidence type="ECO:0000256" key="6">
    <source>
        <dbReference type="ARBA" id="ARBA00023136"/>
    </source>
</evidence>
<evidence type="ECO:0000256" key="3">
    <source>
        <dbReference type="ARBA" id="ARBA00022475"/>
    </source>
</evidence>
<keyword evidence="3" id="KW-1003">Cell membrane</keyword>
<dbReference type="RefSeq" id="WP_330129177.1">
    <property type="nucleotide sequence ID" value="NZ_JAUHLI010000010.1"/>
</dbReference>
<evidence type="ECO:0000256" key="4">
    <source>
        <dbReference type="ARBA" id="ARBA00022692"/>
    </source>
</evidence>
<evidence type="ECO:0000256" key="5">
    <source>
        <dbReference type="ARBA" id="ARBA00022989"/>
    </source>
</evidence>
<dbReference type="SUPFAM" id="SSF161098">
    <property type="entry name" value="MetI-like"/>
    <property type="match status" value="1"/>
</dbReference>
<name>A0ABU7J6F1_9GAMM</name>
<accession>A0ABU7J6F1</accession>
<protein>
    <submittedName>
        <fullName evidence="9">Phosphonate ABC transporter, permease protein PhnE</fullName>
    </submittedName>
</protein>
<evidence type="ECO:0000256" key="2">
    <source>
        <dbReference type="ARBA" id="ARBA00022448"/>
    </source>
</evidence>
<dbReference type="Proteomes" id="UP001336314">
    <property type="component" value="Unassembled WGS sequence"/>
</dbReference>
<sequence length="266" mass="29322">MHSDKKNDTLPALPGKPKEWFPLWATLIVAAVWLMAIDLEINLQTLIWGMQDMGEFISRFTSPDFSRWKQYLSLMGATLAMAFWGSAIAFIISFVLAPLGARNLSPHPVIFRLVREFFNFCRAMPDLLLALILVSAIGLGPLPGILALGISTSGFLGKFFAESLERVPAGRYEALASVGAGYLQTLMYAGWPSVLREMTGYTLFILDRNVRMASVLGLVGAGGIGTALSTALRTFNYDRAAAMIIVLLVTILLIDYLSAWLRRRLN</sequence>
<evidence type="ECO:0000313" key="10">
    <source>
        <dbReference type="Proteomes" id="UP001336314"/>
    </source>
</evidence>
<dbReference type="NCBIfam" id="TIGR01097">
    <property type="entry name" value="PhnE"/>
    <property type="match status" value="1"/>
</dbReference>
<keyword evidence="2 7" id="KW-0813">Transport</keyword>
<dbReference type="InterPro" id="IPR005769">
    <property type="entry name" value="PhnE/PtxC"/>
</dbReference>
<reference evidence="9 10" key="1">
    <citation type="submission" date="2023-07" db="EMBL/GenBank/DDBJ databases">
        <title>Alkalimonas sp., MEB108 novel, alkaliphilic bacterium isolated from Lonar Lake, India.</title>
        <authorList>
            <person name="Joshi A."/>
            <person name="Thite S."/>
        </authorList>
    </citation>
    <scope>NUCLEOTIDE SEQUENCE [LARGE SCALE GENOMIC DNA]</scope>
    <source>
        <strain evidence="9 10">MEB108</strain>
    </source>
</reference>
<keyword evidence="5 7" id="KW-1133">Transmembrane helix</keyword>
<feature type="transmembrane region" description="Helical" evidence="7">
    <location>
        <begin position="240"/>
        <end position="261"/>
    </location>
</feature>
<feature type="transmembrane region" description="Helical" evidence="7">
    <location>
        <begin position="172"/>
        <end position="191"/>
    </location>
</feature>
<comment type="similarity">
    <text evidence="7">Belongs to the binding-protein-dependent transport system permease family.</text>
</comment>
<keyword evidence="4 7" id="KW-0812">Transmembrane</keyword>
<dbReference type="PANTHER" id="PTHR30043">
    <property type="entry name" value="PHOSPHONATES TRANSPORT SYSTEM PERMEASE PROTEIN"/>
    <property type="match status" value="1"/>
</dbReference>
<dbReference type="CDD" id="cd06261">
    <property type="entry name" value="TM_PBP2"/>
    <property type="match status" value="1"/>
</dbReference>
<dbReference type="Pfam" id="PF00528">
    <property type="entry name" value="BPD_transp_1"/>
    <property type="match status" value="1"/>
</dbReference>
<dbReference type="PANTHER" id="PTHR30043:SF1">
    <property type="entry name" value="ABC TRANSPORT SYSTEM PERMEASE PROTEIN P69"/>
    <property type="match status" value="1"/>
</dbReference>